<evidence type="ECO:0000313" key="3">
    <source>
        <dbReference type="Proteomes" id="UP000198520"/>
    </source>
</evidence>
<dbReference type="Proteomes" id="UP000198520">
    <property type="component" value="Unassembled WGS sequence"/>
</dbReference>
<proteinExistence type="predicted"/>
<keyword evidence="3" id="KW-1185">Reference proteome</keyword>
<name>A0A1I2G1B1_9MICO</name>
<keyword evidence="1" id="KW-0732">Signal</keyword>
<dbReference type="OrthoDB" id="5147023at2"/>
<accession>A0A1I2G1B1</accession>
<dbReference type="EMBL" id="FONZ01000002">
    <property type="protein sequence ID" value="SFF10918.1"/>
    <property type="molecule type" value="Genomic_DNA"/>
</dbReference>
<dbReference type="PROSITE" id="PS51257">
    <property type="entry name" value="PROKAR_LIPOPROTEIN"/>
    <property type="match status" value="1"/>
</dbReference>
<sequence length="154" mass="15522">MTSLRASLAALMVIVLTATACGSGVREESPSLDEASAVLADIVGAAQSDPAGLCAYAASENMCQTALKDAGPPPPDEPVVRCEGTVAATETSSAGRILQVEGATADGGSYSTSMLTFYDGKGAVVVINPVYWKSTGIGLGTEQMADGGPVKKFC</sequence>
<protein>
    <submittedName>
        <fullName evidence="2">Uncharacterized protein</fullName>
    </submittedName>
</protein>
<gene>
    <name evidence="2" type="ORF">SAMN04488035_1642</name>
</gene>
<evidence type="ECO:0000313" key="2">
    <source>
        <dbReference type="EMBL" id="SFF10918.1"/>
    </source>
</evidence>
<reference evidence="3" key="1">
    <citation type="submission" date="2016-10" db="EMBL/GenBank/DDBJ databases">
        <authorList>
            <person name="Varghese N."/>
            <person name="Submissions S."/>
        </authorList>
    </citation>
    <scope>NUCLEOTIDE SEQUENCE [LARGE SCALE GENOMIC DNA]</scope>
    <source>
        <strain evidence="3">DSM 19083</strain>
    </source>
</reference>
<organism evidence="2 3">
    <name type="scientific">Flavimobilis marinus</name>
    <dbReference type="NCBI Taxonomy" id="285351"/>
    <lineage>
        <taxon>Bacteria</taxon>
        <taxon>Bacillati</taxon>
        <taxon>Actinomycetota</taxon>
        <taxon>Actinomycetes</taxon>
        <taxon>Micrococcales</taxon>
        <taxon>Jonesiaceae</taxon>
        <taxon>Flavimobilis</taxon>
    </lineage>
</organism>
<dbReference type="STRING" id="285351.SAMN04488035_1642"/>
<feature type="chain" id="PRO_5038946655" evidence="1">
    <location>
        <begin position="21"/>
        <end position="154"/>
    </location>
</feature>
<feature type="signal peptide" evidence="1">
    <location>
        <begin position="1"/>
        <end position="20"/>
    </location>
</feature>
<dbReference type="AlphaFoldDB" id="A0A1I2G1B1"/>
<evidence type="ECO:0000256" key="1">
    <source>
        <dbReference type="SAM" id="SignalP"/>
    </source>
</evidence>
<dbReference type="RefSeq" id="WP_093377028.1">
    <property type="nucleotide sequence ID" value="NZ_BNAN01000002.1"/>
</dbReference>